<dbReference type="Pfam" id="PF01501">
    <property type="entry name" value="Glyco_transf_8"/>
    <property type="match status" value="1"/>
</dbReference>
<dbReference type="InterPro" id="IPR050748">
    <property type="entry name" value="Glycosyltrans_8_dom-fam"/>
</dbReference>
<keyword evidence="1" id="KW-0328">Glycosyltransferase</keyword>
<dbReference type="GO" id="GO:0046872">
    <property type="term" value="F:metal ion binding"/>
    <property type="evidence" value="ECO:0007669"/>
    <property type="project" value="UniProtKB-KW"/>
</dbReference>
<keyword evidence="6" id="KW-1185">Reference proteome</keyword>
<dbReference type="OrthoDB" id="5672604at2"/>
<dbReference type="AlphaFoldDB" id="A0A3N9P9F3"/>
<evidence type="ECO:0000256" key="3">
    <source>
        <dbReference type="ARBA" id="ARBA00022723"/>
    </source>
</evidence>
<dbReference type="CDD" id="cd04194">
    <property type="entry name" value="GT8_A4GalT_like"/>
    <property type="match status" value="1"/>
</dbReference>
<keyword evidence="3" id="KW-0479">Metal-binding</keyword>
<feature type="region of interest" description="Disordered" evidence="4">
    <location>
        <begin position="390"/>
        <end position="423"/>
    </location>
</feature>
<protein>
    <submittedName>
        <fullName evidence="5">Glycosyltransferase family 8 protein</fullName>
    </submittedName>
</protein>
<keyword evidence="2 5" id="KW-0808">Transferase</keyword>
<proteinExistence type="predicted"/>
<evidence type="ECO:0000313" key="6">
    <source>
        <dbReference type="Proteomes" id="UP000282529"/>
    </source>
</evidence>
<dbReference type="SUPFAM" id="SSF53448">
    <property type="entry name" value="Nucleotide-diphospho-sugar transferases"/>
    <property type="match status" value="1"/>
</dbReference>
<dbReference type="Gene3D" id="3.90.550.10">
    <property type="entry name" value="Spore Coat Polysaccharide Biosynthesis Protein SpsA, Chain A"/>
    <property type="match status" value="1"/>
</dbReference>
<accession>A0A3N9P9F3</accession>
<gene>
    <name evidence="5" type="ORF">EH198_09780</name>
</gene>
<evidence type="ECO:0000256" key="2">
    <source>
        <dbReference type="ARBA" id="ARBA00022679"/>
    </source>
</evidence>
<reference evidence="5 6" key="1">
    <citation type="submission" date="2018-11" db="EMBL/GenBank/DDBJ databases">
        <title>Genome sequence of strain 7197.</title>
        <authorList>
            <person name="Gao J."/>
            <person name="Sun J."/>
        </authorList>
    </citation>
    <scope>NUCLEOTIDE SEQUENCE [LARGE SCALE GENOMIC DNA]</scope>
    <source>
        <strain evidence="5 6">7197</strain>
    </source>
</reference>
<dbReference type="EMBL" id="RQPI01000004">
    <property type="protein sequence ID" value="RQW11947.1"/>
    <property type="molecule type" value="Genomic_DNA"/>
</dbReference>
<evidence type="ECO:0000256" key="4">
    <source>
        <dbReference type="SAM" id="MobiDB-lite"/>
    </source>
</evidence>
<evidence type="ECO:0000313" key="5">
    <source>
        <dbReference type="EMBL" id="RQW11947.1"/>
    </source>
</evidence>
<name>A0A3N9P9F3_9BACL</name>
<dbReference type="PANTHER" id="PTHR13778">
    <property type="entry name" value="GLYCOSYLTRANSFERASE 8 DOMAIN-CONTAINING PROTEIN"/>
    <property type="match status" value="1"/>
</dbReference>
<comment type="caution">
    <text evidence="5">The sequence shown here is derived from an EMBL/GenBank/DDBJ whole genome shotgun (WGS) entry which is preliminary data.</text>
</comment>
<sequence length="423" mass="48939">MHHVTMQKHTLRAGESGKMIELVLTINDRDGRYAEHAGVVLASIFSNTQQTINVHIVHDDSLSDENKLRLTQLVDAFHHNIFFYRVTIPGDFLEVAAGVNKIDYWTIASMYRLLLPQIIQADRVIYLDCDILVNMDINELWSVDLGGQYLGAVRDQGENLMEYFVSLGLNAELYFNSGVILFHLNNIRSRETWYQEMLGFMRTFPSITMPDQDILNALYSLNYVQLDLRFNTFAHPELDLENKIVHFAGDGKWWNEDSPAAPLYQKFLAMTPWAPGFIPVPASVPESIIPLDPPPPPQEEQAIAPPEPPAPEIPIPDPPVLEIPAPQVEVPEVAPVKPHGRKRRRLIRLLRRLRLRRKLRLRRRLRLRKLRLIRAKYRSRKRVKLLKRQRAAKNKVLKPAKKKLQRVRTIHTSRSKRPLKRTS</sequence>
<dbReference type="InterPro" id="IPR002495">
    <property type="entry name" value="Glyco_trans_8"/>
</dbReference>
<dbReference type="InterPro" id="IPR029044">
    <property type="entry name" value="Nucleotide-diphossugar_trans"/>
</dbReference>
<dbReference type="PANTHER" id="PTHR13778:SF47">
    <property type="entry name" value="LIPOPOLYSACCHARIDE 1,3-GALACTOSYLTRANSFERASE"/>
    <property type="match status" value="1"/>
</dbReference>
<feature type="region of interest" description="Disordered" evidence="4">
    <location>
        <begin position="292"/>
        <end position="313"/>
    </location>
</feature>
<evidence type="ECO:0000256" key="1">
    <source>
        <dbReference type="ARBA" id="ARBA00022676"/>
    </source>
</evidence>
<organism evidence="5 6">
    <name type="scientific">Paenibacillus rhizophilus</name>
    <dbReference type="NCBI Taxonomy" id="1850366"/>
    <lineage>
        <taxon>Bacteria</taxon>
        <taxon>Bacillati</taxon>
        <taxon>Bacillota</taxon>
        <taxon>Bacilli</taxon>
        <taxon>Bacillales</taxon>
        <taxon>Paenibacillaceae</taxon>
        <taxon>Paenibacillus</taxon>
    </lineage>
</organism>
<dbReference type="Proteomes" id="UP000282529">
    <property type="component" value="Unassembled WGS sequence"/>
</dbReference>
<dbReference type="GO" id="GO:0016757">
    <property type="term" value="F:glycosyltransferase activity"/>
    <property type="evidence" value="ECO:0007669"/>
    <property type="project" value="UniProtKB-KW"/>
</dbReference>